<proteinExistence type="predicted"/>
<gene>
    <name evidence="7" type="primary">LOC107063832</name>
</gene>
<keyword evidence="2" id="KW-0805">Transcription regulation</keyword>
<reference evidence="7" key="1">
    <citation type="submission" date="2025-08" db="UniProtKB">
        <authorList>
            <consortium name="RefSeq"/>
        </authorList>
    </citation>
    <scope>IDENTIFICATION</scope>
    <source>
        <tissue evidence="7">Whole body</tissue>
    </source>
</reference>
<evidence type="ECO:0000313" key="6">
    <source>
        <dbReference type="Proteomes" id="UP000694924"/>
    </source>
</evidence>
<dbReference type="Proteomes" id="UP000694924">
    <property type="component" value="Unplaced"/>
</dbReference>
<feature type="domain" description="BHLH" evidence="5">
    <location>
        <begin position="16"/>
        <end position="73"/>
    </location>
</feature>
<evidence type="ECO:0000259" key="5">
    <source>
        <dbReference type="PROSITE" id="PS50888"/>
    </source>
</evidence>
<dbReference type="InterPro" id="IPR036638">
    <property type="entry name" value="HLH_DNA-bd_sf"/>
</dbReference>
<dbReference type="Pfam" id="PF00010">
    <property type="entry name" value="HLH"/>
    <property type="match status" value="1"/>
</dbReference>
<evidence type="ECO:0000256" key="3">
    <source>
        <dbReference type="ARBA" id="ARBA00023163"/>
    </source>
</evidence>
<keyword evidence="3" id="KW-0804">Transcription</keyword>
<dbReference type="PANTHER" id="PTHR10985">
    <property type="entry name" value="BASIC HELIX-LOOP-HELIX TRANSCRIPTION FACTOR, HES-RELATED"/>
    <property type="match status" value="1"/>
</dbReference>
<dbReference type="RefSeq" id="XP_015171439.1">
    <property type="nucleotide sequence ID" value="XM_015315953.1"/>
</dbReference>
<dbReference type="CDD" id="cd19741">
    <property type="entry name" value="bHLH-O_ESMB_like"/>
    <property type="match status" value="1"/>
</dbReference>
<dbReference type="Gene3D" id="4.10.280.10">
    <property type="entry name" value="Helix-loop-helix DNA-binding domain"/>
    <property type="match status" value="1"/>
</dbReference>
<dbReference type="PROSITE" id="PS50888">
    <property type="entry name" value="BHLH"/>
    <property type="match status" value="1"/>
</dbReference>
<evidence type="ECO:0000256" key="1">
    <source>
        <dbReference type="ARBA" id="ARBA00004123"/>
    </source>
</evidence>
<name>A0ABM1HU02_POLDO</name>
<keyword evidence="4" id="KW-0539">Nucleus</keyword>
<dbReference type="SUPFAM" id="SSF47459">
    <property type="entry name" value="HLH, helix-loop-helix DNA-binding domain"/>
    <property type="match status" value="1"/>
</dbReference>
<dbReference type="GeneID" id="107063832"/>
<dbReference type="SUPFAM" id="SSF158457">
    <property type="entry name" value="Orange domain-like"/>
    <property type="match status" value="1"/>
</dbReference>
<protein>
    <submittedName>
        <fullName evidence="7">Enhancer of split mgamma protein-like</fullName>
    </submittedName>
</protein>
<sequence length="270" mass="30709">MMSYDCPHPVSRTYRYKKITKPLLERKRRARINQCLDELKDLMVDAHETEGENISKLEKAEILELTVRHLQRSQAAPSTTTTTTRMTSIMNDETTAESRWQSGFGHCATEACRFLAALPGKAAENLARHLAVGLQNNSKINSLNINPNLSTTLIDLDHSTLIPCPCPISPISSTDMNNPISVNKTDHSNDVKIETFKSNSSNVIGTTIGTLEDCKRYQDNNQIKLTLTKDNRKSSMIKRKTMNTQRINMEEEEEIDVERVDDDDLMWRPW</sequence>
<evidence type="ECO:0000256" key="4">
    <source>
        <dbReference type="ARBA" id="ARBA00023242"/>
    </source>
</evidence>
<evidence type="ECO:0000313" key="7">
    <source>
        <dbReference type="RefSeq" id="XP_015171439.1"/>
    </source>
</evidence>
<evidence type="ECO:0000256" key="2">
    <source>
        <dbReference type="ARBA" id="ARBA00023015"/>
    </source>
</evidence>
<dbReference type="InterPro" id="IPR011598">
    <property type="entry name" value="bHLH_dom"/>
</dbReference>
<keyword evidence="6" id="KW-1185">Reference proteome</keyword>
<organism evidence="6 7">
    <name type="scientific">Polistes dominula</name>
    <name type="common">European paper wasp</name>
    <name type="synonym">Vespa dominula</name>
    <dbReference type="NCBI Taxonomy" id="743375"/>
    <lineage>
        <taxon>Eukaryota</taxon>
        <taxon>Metazoa</taxon>
        <taxon>Ecdysozoa</taxon>
        <taxon>Arthropoda</taxon>
        <taxon>Hexapoda</taxon>
        <taxon>Insecta</taxon>
        <taxon>Pterygota</taxon>
        <taxon>Neoptera</taxon>
        <taxon>Endopterygota</taxon>
        <taxon>Hymenoptera</taxon>
        <taxon>Apocrita</taxon>
        <taxon>Aculeata</taxon>
        <taxon>Vespoidea</taxon>
        <taxon>Vespidae</taxon>
        <taxon>Polistinae</taxon>
        <taxon>Polistini</taxon>
        <taxon>Polistes</taxon>
    </lineage>
</organism>
<accession>A0ABM1HU02</accession>
<dbReference type="SMART" id="SM00353">
    <property type="entry name" value="HLH"/>
    <property type="match status" value="1"/>
</dbReference>
<dbReference type="InterPro" id="IPR050370">
    <property type="entry name" value="HES_HEY"/>
</dbReference>
<comment type="subcellular location">
    <subcellularLocation>
        <location evidence="1">Nucleus</location>
    </subcellularLocation>
</comment>